<feature type="region of interest" description="Disordered" evidence="7">
    <location>
        <begin position="519"/>
        <end position="705"/>
    </location>
</feature>
<keyword evidence="6" id="KW-0175">Coiled coil</keyword>
<dbReference type="InterPro" id="IPR007309">
    <property type="entry name" value="TFIIIC_Bblock-bd"/>
</dbReference>
<dbReference type="GO" id="GO:0000127">
    <property type="term" value="C:transcription factor TFIIIC complex"/>
    <property type="evidence" value="ECO:0007669"/>
    <property type="project" value="InterPro"/>
</dbReference>
<accession>A0A0D0BDL8</accession>
<dbReference type="Pfam" id="PF20222">
    <property type="entry name" value="DUF6581"/>
    <property type="match status" value="1"/>
</dbReference>
<dbReference type="InParanoid" id="A0A0D0BDL8"/>
<evidence type="ECO:0000256" key="7">
    <source>
        <dbReference type="SAM" id="MobiDB-lite"/>
    </source>
</evidence>
<dbReference type="OrthoDB" id="68020at2759"/>
<dbReference type="GO" id="GO:0003677">
    <property type="term" value="F:DNA binding"/>
    <property type="evidence" value="ECO:0007669"/>
    <property type="project" value="UniProtKB-KW"/>
</dbReference>
<feature type="compositionally biased region" description="Polar residues" evidence="7">
    <location>
        <begin position="652"/>
        <end position="667"/>
    </location>
</feature>
<dbReference type="EMBL" id="KN835142">
    <property type="protein sequence ID" value="KIK47904.1"/>
    <property type="molecule type" value="Genomic_DNA"/>
</dbReference>
<dbReference type="CDD" id="cd16169">
    <property type="entry name" value="Tau138_eWH"/>
    <property type="match status" value="1"/>
</dbReference>
<feature type="compositionally biased region" description="Basic and acidic residues" evidence="7">
    <location>
        <begin position="696"/>
        <end position="705"/>
    </location>
</feature>
<organism evidence="10 11">
    <name type="scientific">Suillus luteus UH-Slu-Lm8-n1</name>
    <dbReference type="NCBI Taxonomy" id="930992"/>
    <lineage>
        <taxon>Eukaryota</taxon>
        <taxon>Fungi</taxon>
        <taxon>Dikarya</taxon>
        <taxon>Basidiomycota</taxon>
        <taxon>Agaricomycotina</taxon>
        <taxon>Agaricomycetes</taxon>
        <taxon>Agaricomycetidae</taxon>
        <taxon>Boletales</taxon>
        <taxon>Suillineae</taxon>
        <taxon>Suillaceae</taxon>
        <taxon>Suillus</taxon>
    </lineage>
</organism>
<dbReference type="GO" id="GO:0006384">
    <property type="term" value="P:transcription initiation at RNA polymerase III promoter"/>
    <property type="evidence" value="ECO:0007669"/>
    <property type="project" value="InterPro"/>
</dbReference>
<feature type="compositionally biased region" description="Polar residues" evidence="7">
    <location>
        <begin position="674"/>
        <end position="693"/>
    </location>
</feature>
<feature type="domain" description="B-block binding subunit of TFIIIC" evidence="8">
    <location>
        <begin position="148"/>
        <end position="199"/>
    </location>
</feature>
<dbReference type="Proteomes" id="UP000054485">
    <property type="component" value="Unassembled WGS sequence"/>
</dbReference>
<feature type="domain" description="Transcription factor tau subunit sfc3/Tfc3 C-terminal" evidence="9">
    <location>
        <begin position="1536"/>
        <end position="1883"/>
    </location>
</feature>
<evidence type="ECO:0000259" key="9">
    <source>
        <dbReference type="Pfam" id="PF20222"/>
    </source>
</evidence>
<evidence type="ECO:0000256" key="3">
    <source>
        <dbReference type="ARBA" id="ARBA00023125"/>
    </source>
</evidence>
<feature type="compositionally biased region" description="Acidic residues" evidence="7">
    <location>
        <begin position="533"/>
        <end position="543"/>
    </location>
</feature>
<dbReference type="HOGENOM" id="CLU_000498_0_0_1"/>
<reference evidence="10 11" key="1">
    <citation type="submission" date="2014-04" db="EMBL/GenBank/DDBJ databases">
        <authorList>
            <consortium name="DOE Joint Genome Institute"/>
            <person name="Kuo A."/>
            <person name="Ruytinx J."/>
            <person name="Rineau F."/>
            <person name="Colpaert J."/>
            <person name="Kohler A."/>
            <person name="Nagy L.G."/>
            <person name="Floudas D."/>
            <person name="Copeland A."/>
            <person name="Barry K.W."/>
            <person name="Cichocki N."/>
            <person name="Veneault-Fourrey C."/>
            <person name="LaButti K."/>
            <person name="Lindquist E.A."/>
            <person name="Lipzen A."/>
            <person name="Lundell T."/>
            <person name="Morin E."/>
            <person name="Murat C."/>
            <person name="Sun H."/>
            <person name="Tunlid A."/>
            <person name="Henrissat B."/>
            <person name="Grigoriev I.V."/>
            <person name="Hibbett D.S."/>
            <person name="Martin F."/>
            <person name="Nordberg H.P."/>
            <person name="Cantor M.N."/>
            <person name="Hua S.X."/>
        </authorList>
    </citation>
    <scope>NUCLEOTIDE SEQUENCE [LARGE SCALE GENOMIC DNA]</scope>
    <source>
        <strain evidence="10 11">UH-Slu-Lm8-n1</strain>
    </source>
</reference>
<gene>
    <name evidence="10" type="ORF">CY34DRAFT_798772</name>
</gene>
<evidence type="ECO:0000259" key="8">
    <source>
        <dbReference type="Pfam" id="PF04182"/>
    </source>
</evidence>
<dbReference type="SUPFAM" id="SSF46785">
    <property type="entry name" value="Winged helix' DNA-binding domain"/>
    <property type="match status" value="1"/>
</dbReference>
<evidence type="ECO:0000256" key="1">
    <source>
        <dbReference type="ARBA" id="ARBA00004123"/>
    </source>
</evidence>
<protein>
    <recommendedName>
        <fullName evidence="12">Transcription factor tau subunit sfc3/Tfc3 C-terminal domain-containing protein</fullName>
    </recommendedName>
</protein>
<dbReference type="PANTHER" id="PTHR15180:SF1">
    <property type="entry name" value="GENERAL TRANSCRIPTION FACTOR 3C POLYPEPTIDE 1"/>
    <property type="match status" value="1"/>
</dbReference>
<evidence type="ECO:0000256" key="4">
    <source>
        <dbReference type="ARBA" id="ARBA00023163"/>
    </source>
</evidence>
<evidence type="ECO:0000313" key="10">
    <source>
        <dbReference type="EMBL" id="KIK47904.1"/>
    </source>
</evidence>
<dbReference type="InterPro" id="IPR035625">
    <property type="entry name" value="Tfc3-like_eWH"/>
</dbReference>
<feature type="region of interest" description="Disordered" evidence="7">
    <location>
        <begin position="1887"/>
        <end position="1906"/>
    </location>
</feature>
<feature type="coiled-coil region" evidence="6">
    <location>
        <begin position="1359"/>
        <end position="1386"/>
    </location>
</feature>
<keyword evidence="4" id="KW-0804">Transcription</keyword>
<comment type="subcellular location">
    <subcellularLocation>
        <location evidence="1">Nucleus</location>
    </subcellularLocation>
</comment>
<keyword evidence="11" id="KW-1185">Reference proteome</keyword>
<dbReference type="Pfam" id="PF04182">
    <property type="entry name" value="B-block_TFIIIC"/>
    <property type="match status" value="1"/>
</dbReference>
<dbReference type="GO" id="GO:0005634">
    <property type="term" value="C:nucleus"/>
    <property type="evidence" value="ECO:0007669"/>
    <property type="project" value="UniProtKB-SubCell"/>
</dbReference>
<dbReference type="STRING" id="930992.A0A0D0BDL8"/>
<reference evidence="11" key="2">
    <citation type="submission" date="2015-01" db="EMBL/GenBank/DDBJ databases">
        <title>Evolutionary Origins and Diversification of the Mycorrhizal Mutualists.</title>
        <authorList>
            <consortium name="DOE Joint Genome Institute"/>
            <consortium name="Mycorrhizal Genomics Consortium"/>
            <person name="Kohler A."/>
            <person name="Kuo A."/>
            <person name="Nagy L.G."/>
            <person name="Floudas D."/>
            <person name="Copeland A."/>
            <person name="Barry K.W."/>
            <person name="Cichocki N."/>
            <person name="Veneault-Fourrey C."/>
            <person name="LaButti K."/>
            <person name="Lindquist E.A."/>
            <person name="Lipzen A."/>
            <person name="Lundell T."/>
            <person name="Morin E."/>
            <person name="Murat C."/>
            <person name="Riley R."/>
            <person name="Ohm R."/>
            <person name="Sun H."/>
            <person name="Tunlid A."/>
            <person name="Henrissat B."/>
            <person name="Grigoriev I.V."/>
            <person name="Hibbett D.S."/>
            <person name="Martin F."/>
        </authorList>
    </citation>
    <scope>NUCLEOTIDE SEQUENCE [LARGE SCALE GENOMIC DNA]</scope>
    <source>
        <strain evidence="11">UH-Slu-Lm8-n1</strain>
    </source>
</reference>
<feature type="compositionally biased region" description="Basic residues" evidence="7">
    <location>
        <begin position="752"/>
        <end position="761"/>
    </location>
</feature>
<dbReference type="InterPro" id="IPR036390">
    <property type="entry name" value="WH_DNA-bd_sf"/>
</dbReference>
<evidence type="ECO:0008006" key="12">
    <source>
        <dbReference type="Google" id="ProtNLM"/>
    </source>
</evidence>
<dbReference type="PANTHER" id="PTHR15180">
    <property type="entry name" value="GENERAL TRANSCRIPTION FACTOR 3C POLYPEPTIDE 1"/>
    <property type="match status" value="1"/>
</dbReference>
<evidence type="ECO:0000256" key="5">
    <source>
        <dbReference type="ARBA" id="ARBA00023242"/>
    </source>
</evidence>
<evidence type="ECO:0000256" key="2">
    <source>
        <dbReference type="ARBA" id="ARBA00022553"/>
    </source>
</evidence>
<dbReference type="InterPro" id="IPR046488">
    <property type="entry name" value="Sfc3/Tfc3_C"/>
</dbReference>
<feature type="region of interest" description="Disordered" evidence="7">
    <location>
        <begin position="846"/>
        <end position="878"/>
    </location>
</feature>
<feature type="region of interest" description="Disordered" evidence="7">
    <location>
        <begin position="742"/>
        <end position="771"/>
    </location>
</feature>
<evidence type="ECO:0000256" key="6">
    <source>
        <dbReference type="SAM" id="Coils"/>
    </source>
</evidence>
<name>A0A0D0BDL8_9AGAM</name>
<keyword evidence="2" id="KW-0597">Phosphoprotein</keyword>
<evidence type="ECO:0000313" key="11">
    <source>
        <dbReference type="Proteomes" id="UP000054485"/>
    </source>
</evidence>
<sequence>MDELVHHCLRELSFDGDLGCNVSRLRDFIVGFYSHDATHPQLIDDAFCAFVWSIIAQQPTVRVGTVPAGVSSEVYVAPQTSAKRKAAAKGEVLVEEAPPSLTLVKNARDRSLEDLKAEYGEDLRIAVDPETSFTAITGSHIRSSKLRPMVYSALQLITRGREEGITTVELGRKTKYDQKTCFYVIKQLLELGLIIKARRGGVGNHSCIHRYFVERSAFWQQIQQEEAKDDEPIVIGERHWQDATPVEDGTLPAASLELDFEPVDSRHLSSLPLIKNRIVKLLKASQNNIHASNNLIITIGITNPTKTDRRFFKTRLRELIAQGVIERVLVPSSKVKDRLVKCIRLVAPDNQLPEGGVILAPQEGEEDDKEMFDDTSAGHAEVRANRTIQKQVSDVLEEAESSGRTLNEICSALGNFDKRTIELLLTRATRSRPPAHLSDLGTADFMESFGRERRHRYYTLAAYTTIMTSEKLEDTTTSYVDIDLSKAGDFAVFHDAMFYDDDKTLHYYEDMFKAKEGAKVKTGTKKRKRPETEDPGGDEEVEGTPEPAKRGRPRKKPRCDEDGDISIPPKKRGRPRKNTIAEEGGEASSAPKVLKRRARPPQQKPDNEQAVCHTEVSRSESMEGVNDILLAAQVLPSPPPETSGHPPESPGMTSVASYRQGMASITSHVVPEPSISSSKKGNNSFQGSSNLSPSAVREDPSDEYHRIRQAGADVNVQVVVPRPSDVIAPMTDIDLMESHNGLVDVHAEGPKPRRSRRKPKPTIRENDASSSYKLGAVVDGLSREGSNNQIDGSEVVGIPQQVVDGARADGSFAMDNRSSAQELIAIDPALLGTSSLMEANVMSTVIGDKRKGSPPPVTSSQPKRARVSAPGDKLKTNPNISHLRRENEFFRVIQDFGSIANLQTKHFFDAHTALLNDMADRGEPASAPSGTRVDRRTADATIKNMESRGRIKVLRTTVFSVTGSTRPASLVYLPDTPQEKINAFLHHLSHTAPAPNVPPVKTFEEPVDFGASSSVSQCTTLPLHLLQIEKSGKDDDEHRVLDAAKAEELFSYDSETVRDVLLTERTTVAQLYGFRVGKAARLRDFHVFTLGLLEQHSSPGIVSYEHSMIDISLYQLDVPIVIYCSFLAVLNYDEDLSKLLASAEGGETLVKDLPNRISAKLQVGKSRSKSRVLELLDALRLLGLVTPYEPSTDDNADLTCTLSDGRTIALKAASFDGWRVSAPSAAPQYWRLNETAPLHLWALSDTSPSYWRHVPVKSRCDGEAFWDELHKVSRDVAYAQSTVCPTHGTLGPPANTPLMRFLRRRVSWDLEYRLTWHQKRYLDQSVDSATARSPLDEEDIDLQLQQICHVLSAPRAPVVSYLKEAAEKVLREMRKAQARKKRDEVEHCAMQNTEAKTMLQKKAEEAKLQRESDWEALLQRVHPGPLKGTIGIRIRAVHNRFIQSSSIRDTDRWQSEIENAVREARLASKKVIARPKALAVPRLTALPPVAANPPEKSVHFLIAQQGPPIRAQHIDKLRGKTKTKEDQLENKTPHQRRPRFHWTREYDELARDASAIIRARCRGGVKIDLSAFDQVFPAVPRNSVRLRLSHLRENTGEEVYMKRLEDRWHDLWVQHRGTEHLPDEDPQSPSNFNIVNHIEFLRKHVDKNALRVGYVEHTTRTKLPASVDDIIHRFDVLCNTIISPAWEFVWQATVEEGREKQFLRQSFTHGADEVPYVTNMSDDVVQVAEAALKMVFGMSTEHYDADLAAEMLHSVGDQSVSLATSNLLRRGVLSKVVRDPKIMKPGRTLKISDVNQNAIGGSIHGDLFQDAVALDDVFSEQVDGMEWPLLASDGDTAALLQLVSEEQVNFIIDTAQSRNARTRLDWNSKKADDDDIETSIQVRLNALDGDDNDGSGSTILPSYESRLDPTTTPLDEIMQHGKTVTGVDAACAEKTQSRIVDCVLCIESTFSEFVAGLDGEQRKLARNIFDRAKASSESGSSKLHYLALGAGDVVMDLLQRMSQTSPPLILWAGYSAPVIVSCLYARPWTVEITKEPKTLALPRRWLDIRGGTIRETWNAALHAVVGIVFFHPGIPQTELRWRLRAVCDRQELVDILCFLYREEAVYARGSTACQTGAVWPATLDDGEEQQVFWFIGRNKYWYQV</sequence>
<keyword evidence="3" id="KW-0238">DNA-binding</keyword>
<proteinExistence type="predicted"/>
<dbReference type="InterPro" id="IPR044210">
    <property type="entry name" value="Tfc3-like"/>
</dbReference>
<keyword evidence="5" id="KW-0539">Nucleus</keyword>
<dbReference type="GO" id="GO:0042791">
    <property type="term" value="P:5S class rRNA transcription by RNA polymerase III"/>
    <property type="evidence" value="ECO:0007669"/>
    <property type="project" value="TreeGrafter"/>
</dbReference>